<evidence type="ECO:0000256" key="1">
    <source>
        <dbReference type="SAM" id="Coils"/>
    </source>
</evidence>
<comment type="caution">
    <text evidence="2">The sequence shown here is derived from an EMBL/GenBank/DDBJ whole genome shotgun (WGS) entry which is preliminary data.</text>
</comment>
<feature type="coiled-coil region" evidence="1">
    <location>
        <begin position="53"/>
        <end position="80"/>
    </location>
</feature>
<proteinExistence type="predicted"/>
<keyword evidence="1" id="KW-0175">Coiled coil</keyword>
<accession>A0A813F972</accession>
<evidence type="ECO:0000313" key="2">
    <source>
        <dbReference type="EMBL" id="CAE8611074.1"/>
    </source>
</evidence>
<organism evidence="2 3">
    <name type="scientific">Polarella glacialis</name>
    <name type="common">Dinoflagellate</name>
    <dbReference type="NCBI Taxonomy" id="89957"/>
    <lineage>
        <taxon>Eukaryota</taxon>
        <taxon>Sar</taxon>
        <taxon>Alveolata</taxon>
        <taxon>Dinophyceae</taxon>
        <taxon>Suessiales</taxon>
        <taxon>Suessiaceae</taxon>
        <taxon>Polarella</taxon>
    </lineage>
</organism>
<dbReference type="AlphaFoldDB" id="A0A813F972"/>
<dbReference type="Proteomes" id="UP000654075">
    <property type="component" value="Unassembled WGS sequence"/>
</dbReference>
<dbReference type="EMBL" id="CAJNNV010024901">
    <property type="protein sequence ID" value="CAE8611074.1"/>
    <property type="molecule type" value="Genomic_DNA"/>
</dbReference>
<reference evidence="2" key="1">
    <citation type="submission" date="2021-02" db="EMBL/GenBank/DDBJ databases">
        <authorList>
            <person name="Dougan E. K."/>
            <person name="Rhodes N."/>
            <person name="Thang M."/>
            <person name="Chan C."/>
        </authorList>
    </citation>
    <scope>NUCLEOTIDE SEQUENCE</scope>
</reference>
<sequence>MHKWPILQLQLQLLPQRRWWKSPWAKSFIVGRTHPASHRGADKVSWLTEGRELRNLREQLRLSEQKCSFLRHQVEALQQQAPAATFTALLVLLLPLPHPLT</sequence>
<name>A0A813F972_POLGL</name>
<keyword evidence="3" id="KW-1185">Reference proteome</keyword>
<gene>
    <name evidence="2" type="ORF">PGLA1383_LOCUS28884</name>
</gene>
<evidence type="ECO:0000313" key="3">
    <source>
        <dbReference type="Proteomes" id="UP000654075"/>
    </source>
</evidence>
<protein>
    <submittedName>
        <fullName evidence="2">Uncharacterized protein</fullName>
    </submittedName>
</protein>